<accession>A0AC58HWV2</accession>
<dbReference type="RefSeq" id="XP_073786463.1">
    <property type="nucleotide sequence ID" value="XM_073930362.1"/>
</dbReference>
<reference evidence="2" key="1">
    <citation type="submission" date="2025-08" db="UniProtKB">
        <authorList>
            <consortium name="RefSeq"/>
        </authorList>
    </citation>
    <scope>IDENTIFICATION</scope>
    <source>
        <strain evidence="2">Tuebingen</strain>
        <tissue evidence="2">Fibroblasts and whole tissue</tissue>
    </source>
</reference>
<gene>
    <name evidence="2" type="primary">LOC141378846</name>
</gene>
<sequence length="1973" mass="222833">MSVSEANSSSPVQRSVRLRTLPAHLENYILDINLPSCLPSSTFAANVVGDILASSTLAPMSKSEQIQSNKELSLRELMENLSAAEQEESNEIAQLTSRLSLYEKRQQRRQDMMLRINAFLHEEEADSLIVQGADAAIQKGAHSQESVPHISSTAEHSSKIPAIYLASQPALMSPEQKRSDLPPISSAPVTPNTPYVVQSTNIAPPASQTLPLHNVSSIHSMPSSYFMSPRLHADPDAAQIQIRTPVQYGHQSPPKLIRSSGLEDAPRLPQQQWAINYPVTVPHMQPSVAHPGNHYAYSAQPDYRSAYHQPYAVHSNEWPQPIDYRAAPPVHMPLYGAPKPSIPDFNADNERDFANLKLALDNLLDSHPELSEKYKYHVLLEHLKLPEAQMIGQSCRHEAHPYTSAMQALQLHYGQPHQLAQSEIAAILNAPDVKVGDASSFQSFALRVHLLVSMLLSLEGSRGIELSCCSHVDRLLSKLPKYLRDNFIEYLQIQGKLNVSSLNPYNLRDFSGWLQGKAQQQRLSNKLVERYQKEKFIPQAHGRTSTRPRGQSTLVYHGVESQSNRAPKPESQPPQWRKSKVHCLFCHSKDHYITQCSDIKEQSADNLMQWIVEGKRCWKCGRSHSPESCNLRKPCGMCGEIHLQVLHGAAEKRFKAKQTTALSSRIYLTPSNSSGRVLLKVVPVLLHNEDRTIETFAILDDGAERTMLLPTAAQKLQLEGKEETLALRTIRHDVTFLTGSIVTFDVSSMLNSGTRYRIQNAFTAAGLDLVEQSYPIKALQHKYAHLRNLPLQPFKNVQPLLLIGSDNSTLITAEKTVQASNQMGPVAVRTKLGWALQGPEGLLNKGTTMTQSYFFTASAAHDTLYRDVERLWQLDSLPYRSEKVVIRSRQDQESIKILDTKTCRLLVNDVERYATPLLRPAEAPKLRAPKESVLANLRNTEKRLRDQPEKAAAYKGEMNRLIQAGYVKQITAEEAENSEESWYLPHHLVYHNDKARLVFNCSHVYKGTSLNDQLLPGPNLGPSLIGVLLRFRQHQVAISGDIRGMFHQVHLLPEDTPLLRFLWRDLQQEASPEIYEWQVLPFGTTSSPCCAIYALQRHVREHPRSTPGLIESVERSFYVDNCLESHPNGAAAQARVDDLRSLLADGGFDIRQWASNRLSVVAHLPPEARSKDMELWLEHNRSDQREPALGLCWNCSSDTLGYRYRPIEYSTLTMRTIYKILASQYDPLGFLTPYLTRAKVLVQQLWAKRRDWDDPDLPLDLCESWKQWESELPNISAISIPRSYLPDGMDQPNTEHHLHVFCDASEKAYGAVAYLSSTQGGATNVAFVMARSKVAPKRQQTMPRLELCAALAGAQLANLIQTELSVTLQRTTLWTDSTTVLEWLQSESCRFKVFVGARVSEIQELTDLRAWRYVDTLSNPADDLTRGKKLLDLATPNRWSKGPSFLLQAPDCWPEKPHTAPLLQSDELRNITLCNLVSVQQQDSVPDASQFTSWKDLVEAVRLQCQGTGEPAQTQPSNSYRAAELTLLRACQESSFPEELTSLKTGQPVHINSRLRHLAPELDEATNLIRVGGRLRRMQPISDFEIHPIVLDSRHPATALLIKDYDERLLHSGSERVFAEIRRQYWILKGRQAIKKHQLQCTECQRWRARPRIPQMADLPSARLRIFSPPFHSTGIDCYGPFIAKIGRRHEKRWGVIFKCLTTRAVHLDLLNSMDTDAFLLALRRFIARRGRPVEILSDRGTNFRGADAELRAAFEEMETQLQQQLASYQIEFKFNPPNAPHFGGVWEREIRSIKNALQVAVGTQPLPEDVLHTILVEVEGIINSKPLGYVSADIADPDPITPNMLLMGRRDASLPQAVYAPETIGRRRWRHCQNIIEHFWIHFLRDYLPALQSRYKWQQQKEAIALGTVVMIVDPNLPRADWPVGRVLKLFPSQDGKVRAVEIQVKDKVYTRPVARLIPLPGLPDSAKDQSA</sequence>
<evidence type="ECO:0000313" key="1">
    <source>
        <dbReference type="Proteomes" id="UP000000437"/>
    </source>
</evidence>
<organism evidence="1 2">
    <name type="scientific">Danio rerio</name>
    <name type="common">Zebrafish</name>
    <name type="synonym">Brachydanio rerio</name>
    <dbReference type="NCBI Taxonomy" id="7955"/>
    <lineage>
        <taxon>Eukaryota</taxon>
        <taxon>Metazoa</taxon>
        <taxon>Chordata</taxon>
        <taxon>Craniata</taxon>
        <taxon>Vertebrata</taxon>
        <taxon>Euteleostomi</taxon>
        <taxon>Actinopterygii</taxon>
        <taxon>Neopterygii</taxon>
        <taxon>Teleostei</taxon>
        <taxon>Ostariophysi</taxon>
        <taxon>Cypriniformes</taxon>
        <taxon>Danionidae</taxon>
        <taxon>Danioninae</taxon>
        <taxon>Danio</taxon>
    </lineage>
</organism>
<protein>
    <submittedName>
        <fullName evidence="2">Uncharacterized protein</fullName>
    </submittedName>
</protein>
<keyword evidence="1" id="KW-1185">Reference proteome</keyword>
<dbReference type="Proteomes" id="UP000000437">
    <property type="component" value="Chromosome 18"/>
</dbReference>
<proteinExistence type="predicted"/>
<evidence type="ECO:0000313" key="2">
    <source>
        <dbReference type="RefSeq" id="XP_073786463.1"/>
    </source>
</evidence>
<name>A0AC58HWV2_DANRE</name>